<dbReference type="EMBL" id="PDCK01000039">
    <property type="protein sequence ID" value="PRQ57205.1"/>
    <property type="molecule type" value="Genomic_DNA"/>
</dbReference>
<keyword evidence="2" id="KW-1185">Reference proteome</keyword>
<evidence type="ECO:0000313" key="1">
    <source>
        <dbReference type="EMBL" id="PRQ57205.1"/>
    </source>
</evidence>
<evidence type="ECO:0000313" key="2">
    <source>
        <dbReference type="Proteomes" id="UP000238479"/>
    </source>
</evidence>
<protein>
    <submittedName>
        <fullName evidence="1">Uncharacterized protein</fullName>
    </submittedName>
</protein>
<dbReference type="Gramene" id="PRQ57205">
    <property type="protein sequence ID" value="PRQ57205"/>
    <property type="gene ID" value="RchiOBHm_Chr1g0345731"/>
</dbReference>
<accession>A0A2P6SEW1</accession>
<reference evidence="1 2" key="1">
    <citation type="journal article" date="2018" name="Nat. Genet.">
        <title>The Rosa genome provides new insights in the design of modern roses.</title>
        <authorList>
            <person name="Bendahmane M."/>
        </authorList>
    </citation>
    <scope>NUCLEOTIDE SEQUENCE [LARGE SCALE GENOMIC DNA]</scope>
    <source>
        <strain evidence="2">cv. Old Blush</strain>
    </source>
</reference>
<organism evidence="1 2">
    <name type="scientific">Rosa chinensis</name>
    <name type="common">China rose</name>
    <dbReference type="NCBI Taxonomy" id="74649"/>
    <lineage>
        <taxon>Eukaryota</taxon>
        <taxon>Viridiplantae</taxon>
        <taxon>Streptophyta</taxon>
        <taxon>Embryophyta</taxon>
        <taxon>Tracheophyta</taxon>
        <taxon>Spermatophyta</taxon>
        <taxon>Magnoliopsida</taxon>
        <taxon>eudicotyledons</taxon>
        <taxon>Gunneridae</taxon>
        <taxon>Pentapetalae</taxon>
        <taxon>rosids</taxon>
        <taxon>fabids</taxon>
        <taxon>Rosales</taxon>
        <taxon>Rosaceae</taxon>
        <taxon>Rosoideae</taxon>
        <taxon>Rosoideae incertae sedis</taxon>
        <taxon>Rosa</taxon>
    </lineage>
</organism>
<gene>
    <name evidence="1" type="ORF">RchiOBHm_Chr1g0345731</name>
</gene>
<proteinExistence type="predicted"/>
<comment type="caution">
    <text evidence="1">The sequence shown here is derived from an EMBL/GenBank/DDBJ whole genome shotgun (WGS) entry which is preliminary data.</text>
</comment>
<dbReference type="Proteomes" id="UP000238479">
    <property type="component" value="Chromosome 1"/>
</dbReference>
<sequence>MGTFICNREGFDTSMFICVNMNVPLLFPPVVCIQCSHSLSHVGSYFKKPSTYIRYC</sequence>
<name>A0A2P6SEW1_ROSCH</name>
<dbReference type="AlphaFoldDB" id="A0A2P6SEW1"/>